<gene>
    <name evidence="1" type="ORF">QJ043_06810</name>
</gene>
<organism evidence="1 2">
    <name type="scientific">Kribbibacterium absianum</name>
    <dbReference type="NCBI Taxonomy" id="3044210"/>
    <lineage>
        <taxon>Bacteria</taxon>
        <taxon>Bacillati</taxon>
        <taxon>Actinomycetota</taxon>
        <taxon>Coriobacteriia</taxon>
        <taxon>Coriobacteriales</taxon>
        <taxon>Kribbibacteriaceae</taxon>
        <taxon>Kribbibacterium</taxon>
    </lineage>
</organism>
<evidence type="ECO:0008006" key="3">
    <source>
        <dbReference type="Google" id="ProtNLM"/>
    </source>
</evidence>
<dbReference type="EMBL" id="JASJEX010000003">
    <property type="protein sequence ID" value="MDJ1129784.1"/>
    <property type="molecule type" value="Genomic_DNA"/>
</dbReference>
<name>A0ABT6ZL55_9ACTN</name>
<proteinExistence type="predicted"/>
<dbReference type="Proteomes" id="UP001431693">
    <property type="component" value="Unassembled WGS sequence"/>
</dbReference>
<dbReference type="RefSeq" id="WP_283712904.1">
    <property type="nucleotide sequence ID" value="NZ_JASJEW010000002.1"/>
</dbReference>
<protein>
    <recommendedName>
        <fullName evidence="3">DUF4245 domain-containing protein</fullName>
    </recommendedName>
</protein>
<accession>A0ABT6ZL55</accession>
<comment type="caution">
    <text evidence="1">The sequence shown here is derived from an EMBL/GenBank/DDBJ whole genome shotgun (WGS) entry which is preliminary data.</text>
</comment>
<evidence type="ECO:0000313" key="2">
    <source>
        <dbReference type="Proteomes" id="UP001431693"/>
    </source>
</evidence>
<keyword evidence="2" id="KW-1185">Reference proteome</keyword>
<evidence type="ECO:0000313" key="1">
    <source>
        <dbReference type="EMBL" id="MDJ1129784.1"/>
    </source>
</evidence>
<reference evidence="1" key="1">
    <citation type="submission" date="2023-05" db="EMBL/GenBank/DDBJ databases">
        <title>[olsenella] sp. nov., isolated from a pig farm feces dump.</title>
        <authorList>
            <person name="Chang Y.-H."/>
        </authorList>
    </citation>
    <scope>NUCLEOTIDE SEQUENCE</scope>
    <source>
        <strain evidence="1">YH-ols2217</strain>
    </source>
</reference>
<sequence length="176" mass="17956">MNQNVKDFVTLGAIVAISVVVTFAMSPLVEGLFKPQEPAVAEAEPEADAGDTAEEPAAQTVWPGTEGADDAAVAALVPEAVDGAVLEEAGLSGATASVQTKVGAGLNAGSDWWVVLADVPAEDGTAVRNGFIYNRATGTRLTLALDDPWSGIDWSGDTLARGQAALKAAYQSLESA</sequence>